<evidence type="ECO:0000256" key="1">
    <source>
        <dbReference type="SAM" id="MobiDB-lite"/>
    </source>
</evidence>
<feature type="region of interest" description="Disordered" evidence="1">
    <location>
        <begin position="29"/>
        <end position="58"/>
    </location>
</feature>
<protein>
    <submittedName>
        <fullName evidence="2">Uncharacterized protein</fullName>
    </submittedName>
</protein>
<reference evidence="2" key="1">
    <citation type="submission" date="2022-03" db="EMBL/GenBank/DDBJ databases">
        <title>A functionally conserved STORR gene fusion in Papaver species that diverged 16.8 million years ago.</title>
        <authorList>
            <person name="Catania T."/>
        </authorList>
    </citation>
    <scope>NUCLEOTIDE SEQUENCE</scope>
    <source>
        <strain evidence="2">S-191538</strain>
    </source>
</reference>
<keyword evidence="3" id="KW-1185">Reference proteome</keyword>
<evidence type="ECO:0000313" key="2">
    <source>
        <dbReference type="EMBL" id="MCL7032539.1"/>
    </source>
</evidence>
<organism evidence="2 3">
    <name type="scientific">Papaver nudicaule</name>
    <name type="common">Iceland poppy</name>
    <dbReference type="NCBI Taxonomy" id="74823"/>
    <lineage>
        <taxon>Eukaryota</taxon>
        <taxon>Viridiplantae</taxon>
        <taxon>Streptophyta</taxon>
        <taxon>Embryophyta</taxon>
        <taxon>Tracheophyta</taxon>
        <taxon>Spermatophyta</taxon>
        <taxon>Magnoliopsida</taxon>
        <taxon>Ranunculales</taxon>
        <taxon>Papaveraceae</taxon>
        <taxon>Papaveroideae</taxon>
        <taxon>Papaver</taxon>
    </lineage>
</organism>
<comment type="caution">
    <text evidence="2">The sequence shown here is derived from an EMBL/GenBank/DDBJ whole genome shotgun (WGS) entry which is preliminary data.</text>
</comment>
<evidence type="ECO:0000313" key="3">
    <source>
        <dbReference type="Proteomes" id="UP001177140"/>
    </source>
</evidence>
<name>A0AA41V697_PAPNU</name>
<gene>
    <name evidence="2" type="ORF">MKW94_005860</name>
</gene>
<feature type="non-terminal residue" evidence="2">
    <location>
        <position position="58"/>
    </location>
</feature>
<sequence>MAMKSSSLVVFRSLAATPMKSCCSSRFLSSSSKEKSLAYHRVGDDEPSIRSRLPPREK</sequence>
<dbReference type="Proteomes" id="UP001177140">
    <property type="component" value="Unassembled WGS sequence"/>
</dbReference>
<dbReference type="EMBL" id="JAJJMA010124589">
    <property type="protein sequence ID" value="MCL7032539.1"/>
    <property type="molecule type" value="Genomic_DNA"/>
</dbReference>
<accession>A0AA41V697</accession>
<feature type="compositionally biased region" description="Basic and acidic residues" evidence="1">
    <location>
        <begin position="32"/>
        <end position="58"/>
    </location>
</feature>
<proteinExistence type="predicted"/>
<dbReference type="AlphaFoldDB" id="A0AA41V697"/>